<feature type="compositionally biased region" description="Low complexity" evidence="3">
    <location>
        <begin position="48"/>
        <end position="62"/>
    </location>
</feature>
<dbReference type="OrthoDB" id="194358at2759"/>
<feature type="compositionally biased region" description="Low complexity" evidence="3">
    <location>
        <begin position="93"/>
        <end position="114"/>
    </location>
</feature>
<evidence type="ECO:0000256" key="3">
    <source>
        <dbReference type="SAM" id="MobiDB-lite"/>
    </source>
</evidence>
<dbReference type="InterPro" id="IPR036770">
    <property type="entry name" value="Ankyrin_rpt-contain_sf"/>
</dbReference>
<dbReference type="PANTHER" id="PTHR24189">
    <property type="entry name" value="MYOTROPHIN"/>
    <property type="match status" value="1"/>
</dbReference>
<dbReference type="PANTHER" id="PTHR24189:SF50">
    <property type="entry name" value="ANKYRIN REPEAT AND SOCS BOX PROTEIN 2"/>
    <property type="match status" value="1"/>
</dbReference>
<feature type="region of interest" description="Disordered" evidence="3">
    <location>
        <begin position="445"/>
        <end position="467"/>
    </location>
</feature>
<dbReference type="SUPFAM" id="SSF48403">
    <property type="entry name" value="Ankyrin repeat"/>
    <property type="match status" value="1"/>
</dbReference>
<name>A0A9W8VDA7_9HYPO</name>
<gene>
    <name evidence="4" type="ORF">NW762_007911</name>
</gene>
<feature type="region of interest" description="Disordered" evidence="3">
    <location>
        <begin position="27"/>
        <end position="128"/>
    </location>
</feature>
<evidence type="ECO:0000256" key="1">
    <source>
        <dbReference type="ARBA" id="ARBA00022737"/>
    </source>
</evidence>
<organism evidence="4 5">
    <name type="scientific">Fusarium torreyae</name>
    <dbReference type="NCBI Taxonomy" id="1237075"/>
    <lineage>
        <taxon>Eukaryota</taxon>
        <taxon>Fungi</taxon>
        <taxon>Dikarya</taxon>
        <taxon>Ascomycota</taxon>
        <taxon>Pezizomycotina</taxon>
        <taxon>Sordariomycetes</taxon>
        <taxon>Hypocreomycetidae</taxon>
        <taxon>Hypocreales</taxon>
        <taxon>Nectriaceae</taxon>
        <taxon>Fusarium</taxon>
    </lineage>
</organism>
<dbReference type="EMBL" id="JAOQAZ010000015">
    <property type="protein sequence ID" value="KAJ4258824.1"/>
    <property type="molecule type" value="Genomic_DNA"/>
</dbReference>
<proteinExistence type="predicted"/>
<comment type="caution">
    <text evidence="4">The sequence shown here is derived from an EMBL/GenBank/DDBJ whole genome shotgun (WGS) entry which is preliminary data.</text>
</comment>
<dbReference type="InterPro" id="IPR050745">
    <property type="entry name" value="Multifunctional_regulatory"/>
</dbReference>
<keyword evidence="5" id="KW-1185">Reference proteome</keyword>
<dbReference type="Proteomes" id="UP001152049">
    <property type="component" value="Unassembled WGS sequence"/>
</dbReference>
<dbReference type="AlphaFoldDB" id="A0A9W8VDA7"/>
<accession>A0A9W8VDA7</accession>
<reference evidence="4" key="1">
    <citation type="submission" date="2022-09" db="EMBL/GenBank/DDBJ databases">
        <title>Fusarium specimens isolated from Avocado Roots.</title>
        <authorList>
            <person name="Stajich J."/>
            <person name="Roper C."/>
            <person name="Heimlech-Rivalta G."/>
        </authorList>
    </citation>
    <scope>NUCLEOTIDE SEQUENCE</scope>
    <source>
        <strain evidence="4">CF00136</strain>
    </source>
</reference>
<keyword evidence="1" id="KW-0677">Repeat</keyword>
<feature type="compositionally biased region" description="Polar residues" evidence="3">
    <location>
        <begin position="66"/>
        <end position="77"/>
    </location>
</feature>
<evidence type="ECO:0000313" key="4">
    <source>
        <dbReference type="EMBL" id="KAJ4258824.1"/>
    </source>
</evidence>
<sequence>MLTVCNVDCRDPLLFIDLTPSITSAGPTPKIHIGKHEGIRRRSNGSKVTPVTVTTATDGATGYEPPTTTVGSTTNRKPGQKSDHSDAPANRISGDSTATDGATDAGTRTGGSTANRKPGWKPDTPRMAPQMNNQVNLPVGHTRAIPAIPATPPPVYLPIGKSHGDILTKGLNNMDLNGKPTVSQSALGSSQCACRSGTTSTAKSVYHNPTSGNPSEDLKKALFNGQVDLARRLLANGVLIDRWAPRNIIFAPEDRQIPLFELLMQYGWTLNTPGPYGAVLLPSIVTNDVLLDWFLAHGADPNLGKQPIKLDIEGGSNTRSCKTLEVVAFKGSFSAVQKLLKAGAKVQNGAPLYYAAAHCPYDNWFFDKYKKVTPSKALDDAAQIPIMALLVKNGADVNQARTTPHKTTDYPIVHAIKIGAFERVKWLLRQGANPDQTGAALRNGQESVDDIGRAPQVDIKNPLSVPS</sequence>
<evidence type="ECO:0008006" key="6">
    <source>
        <dbReference type="Google" id="ProtNLM"/>
    </source>
</evidence>
<evidence type="ECO:0000313" key="5">
    <source>
        <dbReference type="Proteomes" id="UP001152049"/>
    </source>
</evidence>
<protein>
    <recommendedName>
        <fullName evidence="6">Ankyrin</fullName>
    </recommendedName>
</protein>
<evidence type="ECO:0000256" key="2">
    <source>
        <dbReference type="ARBA" id="ARBA00023043"/>
    </source>
</evidence>
<dbReference type="Gene3D" id="1.25.40.20">
    <property type="entry name" value="Ankyrin repeat-containing domain"/>
    <property type="match status" value="1"/>
</dbReference>
<keyword evidence="2" id="KW-0040">ANK repeat</keyword>